<dbReference type="Pfam" id="PF00340">
    <property type="entry name" value="IL1"/>
    <property type="match status" value="1"/>
</dbReference>
<dbReference type="InterPro" id="IPR008996">
    <property type="entry name" value="IL1/FGF"/>
</dbReference>
<evidence type="ECO:0000256" key="1">
    <source>
        <dbReference type="ARBA" id="ARBA00004613"/>
    </source>
</evidence>
<keyword evidence="9" id="KW-1185">Reference proteome</keyword>
<dbReference type="PANTHER" id="PTHR10078:SF34">
    <property type="entry name" value="INTERLEUKIN-37"/>
    <property type="match status" value="1"/>
</dbReference>
<organism evidence="8 9">
    <name type="scientific">Bos indicus x Bos taurus</name>
    <name type="common">Hybrid cattle</name>
    <dbReference type="NCBI Taxonomy" id="30522"/>
    <lineage>
        <taxon>Eukaryota</taxon>
        <taxon>Metazoa</taxon>
        <taxon>Chordata</taxon>
        <taxon>Craniata</taxon>
        <taxon>Vertebrata</taxon>
        <taxon>Euteleostomi</taxon>
        <taxon>Mammalia</taxon>
        <taxon>Eutheria</taxon>
        <taxon>Laurasiatheria</taxon>
        <taxon>Artiodactyla</taxon>
        <taxon>Ruminantia</taxon>
        <taxon>Pecora</taxon>
        <taxon>Bovidae</taxon>
        <taxon>Bovinae</taxon>
        <taxon>Bos</taxon>
    </lineage>
</organism>
<reference evidence="8" key="3">
    <citation type="submission" date="2025-09" db="UniProtKB">
        <authorList>
            <consortium name="Ensembl"/>
        </authorList>
    </citation>
    <scope>IDENTIFICATION</scope>
</reference>
<dbReference type="GO" id="GO:0071222">
    <property type="term" value="P:cellular response to lipopolysaccharide"/>
    <property type="evidence" value="ECO:0007669"/>
    <property type="project" value="TreeGrafter"/>
</dbReference>
<comment type="subcellular location">
    <subcellularLocation>
        <location evidence="1">Secreted</location>
    </subcellularLocation>
</comment>
<dbReference type="STRING" id="30522.A0A4W2CX78"/>
<evidence type="ECO:0000256" key="6">
    <source>
        <dbReference type="ARBA" id="ARBA00034096"/>
    </source>
</evidence>
<comment type="function">
    <text evidence="6">Anti-inflammatory antagonist of interleukin-1 family of proinflammatory cytokines such as interleukin-1beta/IL1B and interleukin-1alpha/IL1A. Protects from immune dysregulation and uncontrolled systemic inflammation triggered by IL1 for a range of innate stimulatory agents such as pathogens.</text>
</comment>
<protein>
    <recommendedName>
        <fullName evidence="3">Interleukin-1 receptor antagonist protein</fullName>
    </recommendedName>
    <alternativeName>
        <fullName evidence="5">IL1 inhibitor</fullName>
    </alternativeName>
</protein>
<dbReference type="Ensembl" id="ENSBIXT00000020019.1">
    <property type="protein sequence ID" value="ENSBIXP00000010938.1"/>
    <property type="gene ID" value="ENSBIXG00000016326.1"/>
</dbReference>
<dbReference type="PANTHER" id="PTHR10078">
    <property type="entry name" value="INTERLEUKIN-1 FAMILY MEMBER"/>
    <property type="match status" value="1"/>
</dbReference>
<dbReference type="Gene3D" id="2.80.10.50">
    <property type="match status" value="1"/>
</dbReference>
<name>A0A4W2CX78_BOBOX</name>
<evidence type="ECO:0000256" key="4">
    <source>
        <dbReference type="ARBA" id="ARBA00022525"/>
    </source>
</evidence>
<dbReference type="Proteomes" id="UP000314981">
    <property type="component" value="Chromosome 11"/>
</dbReference>
<comment type="similarity">
    <text evidence="2">Belongs to the IL-1 family.</text>
</comment>
<dbReference type="SUPFAM" id="SSF50353">
    <property type="entry name" value="Cytokine"/>
    <property type="match status" value="1"/>
</dbReference>
<dbReference type="AlphaFoldDB" id="A0A4W2CX78"/>
<reference evidence="8" key="2">
    <citation type="submission" date="2025-08" db="UniProtKB">
        <authorList>
            <consortium name="Ensembl"/>
        </authorList>
    </citation>
    <scope>IDENTIFICATION</scope>
</reference>
<dbReference type="GO" id="GO:0010628">
    <property type="term" value="P:positive regulation of gene expression"/>
    <property type="evidence" value="ECO:0007669"/>
    <property type="project" value="TreeGrafter"/>
</dbReference>
<feature type="region of interest" description="Disordered" evidence="7">
    <location>
        <begin position="28"/>
        <end position="55"/>
    </location>
</feature>
<feature type="compositionally biased region" description="Polar residues" evidence="7">
    <location>
        <begin position="34"/>
        <end position="43"/>
    </location>
</feature>
<dbReference type="GO" id="GO:0005125">
    <property type="term" value="F:cytokine activity"/>
    <property type="evidence" value="ECO:0007669"/>
    <property type="project" value="InterPro"/>
</dbReference>
<dbReference type="GO" id="GO:0002437">
    <property type="term" value="P:inflammatory response to antigenic stimulus"/>
    <property type="evidence" value="ECO:0007669"/>
    <property type="project" value="TreeGrafter"/>
</dbReference>
<dbReference type="FunFam" id="2.80.10.50:FF:000013">
    <property type="entry name" value="Interleukin-1"/>
    <property type="match status" value="1"/>
</dbReference>
<dbReference type="SMR" id="A0A4W2CX78"/>
<dbReference type="GO" id="GO:0005654">
    <property type="term" value="C:nucleoplasm"/>
    <property type="evidence" value="ECO:0007669"/>
    <property type="project" value="TreeGrafter"/>
</dbReference>
<evidence type="ECO:0000313" key="9">
    <source>
        <dbReference type="Proteomes" id="UP000314981"/>
    </source>
</evidence>
<dbReference type="InterPro" id="IPR000975">
    <property type="entry name" value="IL-1_fam"/>
</dbReference>
<dbReference type="GO" id="GO:0019221">
    <property type="term" value="P:cytokine-mediated signaling pathway"/>
    <property type="evidence" value="ECO:0007669"/>
    <property type="project" value="TreeGrafter"/>
</dbReference>
<accession>A0A4W2CX78</accession>
<dbReference type="CDD" id="cd23301">
    <property type="entry name" value="beta-trefoil_IL37"/>
    <property type="match status" value="1"/>
</dbReference>
<sequence>MLISTQSLRHGTSLAQVQSSLHLSHHVNSPPWVMSSSEGSSDMKTGCEFHEDESESLPDLEAQGALASDPSLSSVAPTHSGPRVKSVTFKKCNIRDRNQQVLVLEGGVLKAVPDKDVTARETFYISVSHRRVVKPMNEEKNHIFLAVSKGELCLYCDKVKRPKHPSLQLKKKHIKELSSLEAKDCLPFTFLKEQVDSYFTLESAANPGYFIYTSNKPGQPIGMTKELGQEKNIHFQFQEAKMELNTVQD</sequence>
<proteinExistence type="inferred from homology"/>
<evidence type="ECO:0000256" key="2">
    <source>
        <dbReference type="ARBA" id="ARBA00010448"/>
    </source>
</evidence>
<dbReference type="SMART" id="SM00125">
    <property type="entry name" value="IL1"/>
    <property type="match status" value="1"/>
</dbReference>
<dbReference type="OMA" id="STTEANH"/>
<evidence type="ECO:0000256" key="7">
    <source>
        <dbReference type="SAM" id="MobiDB-lite"/>
    </source>
</evidence>
<evidence type="ECO:0000256" key="5">
    <source>
        <dbReference type="ARBA" id="ARBA00032732"/>
    </source>
</evidence>
<evidence type="ECO:0000313" key="8">
    <source>
        <dbReference type="Ensembl" id="ENSBIXP00000010938.1"/>
    </source>
</evidence>
<dbReference type="GO" id="GO:0005615">
    <property type="term" value="C:extracellular space"/>
    <property type="evidence" value="ECO:0007669"/>
    <property type="project" value="InterPro"/>
</dbReference>
<evidence type="ECO:0000256" key="3">
    <source>
        <dbReference type="ARBA" id="ARBA00020519"/>
    </source>
</evidence>
<reference evidence="8 9" key="1">
    <citation type="submission" date="2018-11" db="EMBL/GenBank/DDBJ databases">
        <title>Haplotype-resolved cattle genomes.</title>
        <authorList>
            <person name="Low W.Y."/>
            <person name="Tearle R."/>
            <person name="Bickhart D.M."/>
            <person name="Rosen B.D."/>
            <person name="Koren S."/>
            <person name="Rhie A."/>
            <person name="Hiendleder S."/>
            <person name="Phillippy A.M."/>
            <person name="Smith T.P.L."/>
            <person name="Williams J.L."/>
        </authorList>
    </citation>
    <scope>NUCLEOTIDE SEQUENCE [LARGE SCALE GENOMIC DNA]</scope>
</reference>
<keyword evidence="4" id="KW-0964">Secreted</keyword>